<comment type="subunit">
    <text evidence="7">Part of a complex composed of FtsB, FtsL and FtsQ.</text>
</comment>
<comment type="function">
    <text evidence="7">Essential cell division protein. May link together the upstream cell division proteins, which are predominantly cytoplasmic, with the downstream cell division proteins, which are predominantly periplasmic.</text>
</comment>
<evidence type="ECO:0000256" key="5">
    <source>
        <dbReference type="ARBA" id="ARBA00023136"/>
    </source>
</evidence>
<keyword evidence="7" id="KW-0997">Cell inner membrane</keyword>
<evidence type="ECO:0000256" key="7">
    <source>
        <dbReference type="HAMAP-Rule" id="MF_00599"/>
    </source>
</evidence>
<comment type="subcellular location">
    <subcellularLocation>
        <location evidence="7">Cell inner membrane</location>
        <topology evidence="7">Single-pass type II membrane protein</topology>
    </subcellularLocation>
    <text evidence="7">Localizes to the division septum.</text>
</comment>
<dbReference type="InterPro" id="IPR023081">
    <property type="entry name" value="Cell_div_FtsB"/>
</dbReference>
<evidence type="ECO:0000313" key="9">
    <source>
        <dbReference type="Proteomes" id="UP001165395"/>
    </source>
</evidence>
<keyword evidence="9" id="KW-1185">Reference proteome</keyword>
<keyword evidence="3 7" id="KW-0812">Transmembrane</keyword>
<dbReference type="PANTHER" id="PTHR37485">
    <property type="entry name" value="CELL DIVISION PROTEIN FTSB"/>
    <property type="match status" value="1"/>
</dbReference>
<dbReference type="InterPro" id="IPR007060">
    <property type="entry name" value="FtsL/DivIC"/>
</dbReference>
<comment type="caution">
    <text evidence="8">The sequence shown here is derived from an EMBL/GenBank/DDBJ whole genome shotgun (WGS) entry which is preliminary data.</text>
</comment>
<dbReference type="RefSeq" id="WP_227181602.1">
    <property type="nucleotide sequence ID" value="NZ_JAJBZT010000009.1"/>
</dbReference>
<comment type="similarity">
    <text evidence="7">Belongs to the FtsB family.</text>
</comment>
<dbReference type="Proteomes" id="UP001165395">
    <property type="component" value="Unassembled WGS sequence"/>
</dbReference>
<dbReference type="Pfam" id="PF04977">
    <property type="entry name" value="DivIC"/>
    <property type="match status" value="1"/>
</dbReference>
<feature type="coiled-coil region" evidence="7">
    <location>
        <begin position="31"/>
        <end position="72"/>
    </location>
</feature>
<dbReference type="EMBL" id="JAJBZT010000009">
    <property type="protein sequence ID" value="MCB6184784.1"/>
    <property type="molecule type" value="Genomic_DNA"/>
</dbReference>
<keyword evidence="1 7" id="KW-1003">Cell membrane</keyword>
<feature type="topological domain" description="Periplasmic" evidence="7">
    <location>
        <begin position="24"/>
        <end position="111"/>
    </location>
</feature>
<name>A0ABS8D984_9NEIS</name>
<gene>
    <name evidence="7 8" type="primary">ftsB</name>
    <name evidence="8" type="ORF">LIN78_14650</name>
</gene>
<sequence length="111" mass="12615">MFLRLLSLSLAALIVALQYPLWLGKGGWFKVWQHETQLEQAEKVNEGLKHRNDALEAEVMDLKQGFDAIEERARHELGMIKQDELFIQILNTQNTTPAPAQATSNVVKSED</sequence>
<evidence type="ECO:0000256" key="1">
    <source>
        <dbReference type="ARBA" id="ARBA00022475"/>
    </source>
</evidence>
<accession>A0ABS8D984</accession>
<dbReference type="PANTHER" id="PTHR37485:SF1">
    <property type="entry name" value="CELL DIVISION PROTEIN FTSB"/>
    <property type="match status" value="1"/>
</dbReference>
<protein>
    <recommendedName>
        <fullName evidence="7">Cell division protein FtsB</fullName>
    </recommendedName>
</protein>
<keyword evidence="5 7" id="KW-0472">Membrane</keyword>
<keyword evidence="7" id="KW-0175">Coiled coil</keyword>
<organism evidence="8 9">
    <name type="scientific">Leeia speluncae</name>
    <dbReference type="NCBI Taxonomy" id="2884804"/>
    <lineage>
        <taxon>Bacteria</taxon>
        <taxon>Pseudomonadati</taxon>
        <taxon>Pseudomonadota</taxon>
        <taxon>Betaproteobacteria</taxon>
        <taxon>Neisseriales</taxon>
        <taxon>Leeiaceae</taxon>
        <taxon>Leeia</taxon>
    </lineage>
</organism>
<keyword evidence="4 7" id="KW-1133">Transmembrane helix</keyword>
<evidence type="ECO:0000256" key="4">
    <source>
        <dbReference type="ARBA" id="ARBA00022989"/>
    </source>
</evidence>
<proteinExistence type="inferred from homology"/>
<evidence type="ECO:0000256" key="3">
    <source>
        <dbReference type="ARBA" id="ARBA00022692"/>
    </source>
</evidence>
<evidence type="ECO:0000313" key="8">
    <source>
        <dbReference type="EMBL" id="MCB6184784.1"/>
    </source>
</evidence>
<dbReference type="HAMAP" id="MF_00599">
    <property type="entry name" value="FtsB"/>
    <property type="match status" value="1"/>
</dbReference>
<keyword evidence="6 7" id="KW-0131">Cell cycle</keyword>
<keyword evidence="2 7" id="KW-0132">Cell division</keyword>
<dbReference type="GO" id="GO:0051301">
    <property type="term" value="P:cell division"/>
    <property type="evidence" value="ECO:0007669"/>
    <property type="project" value="UniProtKB-KW"/>
</dbReference>
<evidence type="ECO:0000256" key="2">
    <source>
        <dbReference type="ARBA" id="ARBA00022618"/>
    </source>
</evidence>
<evidence type="ECO:0000256" key="6">
    <source>
        <dbReference type="ARBA" id="ARBA00023306"/>
    </source>
</evidence>
<dbReference type="NCBIfam" id="NF002058">
    <property type="entry name" value="PRK00888.1"/>
    <property type="match status" value="1"/>
</dbReference>
<reference evidence="8" key="1">
    <citation type="submission" date="2021-10" db="EMBL/GenBank/DDBJ databases">
        <title>The complete genome sequence of Leeia sp. TBRC 13508.</title>
        <authorList>
            <person name="Charoenyingcharoen P."/>
            <person name="Yukphan P."/>
        </authorList>
    </citation>
    <scope>NUCLEOTIDE SEQUENCE</scope>
    <source>
        <strain evidence="8">TBRC 13508</strain>
    </source>
</reference>
<feature type="topological domain" description="Cytoplasmic" evidence="7">
    <location>
        <begin position="1"/>
        <end position="5"/>
    </location>
</feature>